<gene>
    <name evidence="1" type="ORF">ACFQ1Z_08600</name>
</gene>
<accession>A0ABW3F9Y1</accession>
<sequence length="77" mass="8962">MQKYLILYGTVGCHLCDDAERVLQTLGLAYQTIDIIDDNRLLEKFATSIPVLQGADESYLYWPFDTEQVTHWLSEHR</sequence>
<dbReference type="InterPro" id="IPR008554">
    <property type="entry name" value="Glutaredoxin-like"/>
</dbReference>
<protein>
    <submittedName>
        <fullName evidence="1">Glutaredoxin family protein</fullName>
    </submittedName>
</protein>
<dbReference type="EMBL" id="JBHTKB010000001">
    <property type="protein sequence ID" value="MFD0913604.1"/>
    <property type="molecule type" value="Genomic_DNA"/>
</dbReference>
<dbReference type="SUPFAM" id="SSF52833">
    <property type="entry name" value="Thioredoxin-like"/>
    <property type="match status" value="1"/>
</dbReference>
<reference evidence="2" key="1">
    <citation type="journal article" date="2019" name="Int. J. Syst. Evol. Microbiol.">
        <title>The Global Catalogue of Microorganisms (GCM) 10K type strain sequencing project: providing services to taxonomists for standard genome sequencing and annotation.</title>
        <authorList>
            <consortium name="The Broad Institute Genomics Platform"/>
            <consortium name="The Broad Institute Genome Sequencing Center for Infectious Disease"/>
            <person name="Wu L."/>
            <person name="Ma J."/>
        </authorList>
    </citation>
    <scope>NUCLEOTIDE SEQUENCE [LARGE SCALE GENOMIC DNA]</scope>
    <source>
        <strain evidence="2">CCUG 58412</strain>
    </source>
</reference>
<evidence type="ECO:0000313" key="1">
    <source>
        <dbReference type="EMBL" id="MFD0913604.1"/>
    </source>
</evidence>
<proteinExistence type="predicted"/>
<dbReference type="Proteomes" id="UP001597128">
    <property type="component" value="Unassembled WGS sequence"/>
</dbReference>
<name>A0ABW3F9Y1_9PROT</name>
<keyword evidence="2" id="KW-1185">Reference proteome</keyword>
<comment type="caution">
    <text evidence="1">The sequence shown here is derived from an EMBL/GenBank/DDBJ whole genome shotgun (WGS) entry which is preliminary data.</text>
</comment>
<dbReference type="InterPro" id="IPR036249">
    <property type="entry name" value="Thioredoxin-like_sf"/>
</dbReference>
<dbReference type="Pfam" id="PF05768">
    <property type="entry name" value="Glrx-like"/>
    <property type="match status" value="1"/>
</dbReference>
<dbReference type="RefSeq" id="WP_379057004.1">
    <property type="nucleotide sequence ID" value="NZ_JBHTKB010000001.1"/>
</dbReference>
<organism evidence="1 2">
    <name type="scientific">Methylophilus luteus</name>
    <dbReference type="NCBI Taxonomy" id="640108"/>
    <lineage>
        <taxon>Bacteria</taxon>
        <taxon>Pseudomonadati</taxon>
        <taxon>Pseudomonadota</taxon>
        <taxon>Betaproteobacteria</taxon>
        <taxon>Nitrosomonadales</taxon>
        <taxon>Methylophilaceae</taxon>
        <taxon>Methylophilus</taxon>
    </lineage>
</organism>
<evidence type="ECO:0000313" key="2">
    <source>
        <dbReference type="Proteomes" id="UP001597128"/>
    </source>
</evidence>
<dbReference type="Gene3D" id="3.40.30.10">
    <property type="entry name" value="Glutaredoxin"/>
    <property type="match status" value="1"/>
</dbReference>